<proteinExistence type="predicted"/>
<dbReference type="EMBL" id="KV745046">
    <property type="protein sequence ID" value="OCK78676.1"/>
    <property type="molecule type" value="Genomic_DNA"/>
</dbReference>
<protein>
    <submittedName>
        <fullName evidence="1">Uncharacterized protein</fullName>
    </submittedName>
</protein>
<dbReference type="AlphaFoldDB" id="A0A8E2E772"/>
<reference evidence="1 2" key="1">
    <citation type="journal article" date="2016" name="Nat. Commun.">
        <title>Ectomycorrhizal ecology is imprinted in the genome of the dominant symbiotic fungus Cenococcum geophilum.</title>
        <authorList>
            <consortium name="DOE Joint Genome Institute"/>
            <person name="Peter M."/>
            <person name="Kohler A."/>
            <person name="Ohm R.A."/>
            <person name="Kuo A."/>
            <person name="Krutzmann J."/>
            <person name="Morin E."/>
            <person name="Arend M."/>
            <person name="Barry K.W."/>
            <person name="Binder M."/>
            <person name="Choi C."/>
            <person name="Clum A."/>
            <person name="Copeland A."/>
            <person name="Grisel N."/>
            <person name="Haridas S."/>
            <person name="Kipfer T."/>
            <person name="LaButti K."/>
            <person name="Lindquist E."/>
            <person name="Lipzen A."/>
            <person name="Maire R."/>
            <person name="Meier B."/>
            <person name="Mihaltcheva S."/>
            <person name="Molinier V."/>
            <person name="Murat C."/>
            <person name="Poggeler S."/>
            <person name="Quandt C.A."/>
            <person name="Sperisen C."/>
            <person name="Tritt A."/>
            <person name="Tisserant E."/>
            <person name="Crous P.W."/>
            <person name="Henrissat B."/>
            <person name="Nehls U."/>
            <person name="Egli S."/>
            <person name="Spatafora J.W."/>
            <person name="Grigoriev I.V."/>
            <person name="Martin F.M."/>
        </authorList>
    </citation>
    <scope>NUCLEOTIDE SEQUENCE [LARGE SCALE GENOMIC DNA]</scope>
    <source>
        <strain evidence="1 2">CBS 459.81</strain>
    </source>
</reference>
<evidence type="ECO:0000313" key="1">
    <source>
        <dbReference type="EMBL" id="OCK78676.1"/>
    </source>
</evidence>
<keyword evidence="2" id="KW-1185">Reference proteome</keyword>
<name>A0A8E2E772_9PEZI</name>
<dbReference type="OrthoDB" id="416217at2759"/>
<accession>A0A8E2E772</accession>
<sequence length="243" mass="27867">MSGRAIPIFIYHPYLMHALLTLTLMHDRSLSALTTPLSATEAFHWYPSVALFNTKLSGPVQPSDRDPLWVTAMSLGIISFYIEASTPEYAWPLVPTSATDPNWLKMTDGKREVWRVAGPPMGRDNLFQKPFRENIKSLLLPFERTWGWAPFLPNPSLYSFNMPLADDDNPYRTVAILLAQTLHIDDPLSIIVGFLSFICNMLAEYKRLLEQRNSRALQLLAYCYAKICQFQHWRIYQRAALEG</sequence>
<organism evidence="1 2">
    <name type="scientific">Lepidopterella palustris CBS 459.81</name>
    <dbReference type="NCBI Taxonomy" id="1314670"/>
    <lineage>
        <taxon>Eukaryota</taxon>
        <taxon>Fungi</taxon>
        <taxon>Dikarya</taxon>
        <taxon>Ascomycota</taxon>
        <taxon>Pezizomycotina</taxon>
        <taxon>Dothideomycetes</taxon>
        <taxon>Pleosporomycetidae</taxon>
        <taxon>Mytilinidiales</taxon>
        <taxon>Argynnaceae</taxon>
        <taxon>Lepidopterella</taxon>
    </lineage>
</organism>
<dbReference type="Proteomes" id="UP000250266">
    <property type="component" value="Unassembled WGS sequence"/>
</dbReference>
<gene>
    <name evidence="1" type="ORF">K432DRAFT_457335</name>
</gene>
<evidence type="ECO:0000313" key="2">
    <source>
        <dbReference type="Proteomes" id="UP000250266"/>
    </source>
</evidence>